<reference evidence="1" key="1">
    <citation type="submission" date="2014-11" db="EMBL/GenBank/DDBJ databases">
        <authorList>
            <person name="Amaro Gonzalez C."/>
        </authorList>
    </citation>
    <scope>NUCLEOTIDE SEQUENCE</scope>
</reference>
<dbReference type="EMBL" id="GBXM01059610">
    <property type="protein sequence ID" value="JAH48967.1"/>
    <property type="molecule type" value="Transcribed_RNA"/>
</dbReference>
<organism evidence="1">
    <name type="scientific">Anguilla anguilla</name>
    <name type="common">European freshwater eel</name>
    <name type="synonym">Muraena anguilla</name>
    <dbReference type="NCBI Taxonomy" id="7936"/>
    <lineage>
        <taxon>Eukaryota</taxon>
        <taxon>Metazoa</taxon>
        <taxon>Chordata</taxon>
        <taxon>Craniata</taxon>
        <taxon>Vertebrata</taxon>
        <taxon>Euteleostomi</taxon>
        <taxon>Actinopterygii</taxon>
        <taxon>Neopterygii</taxon>
        <taxon>Teleostei</taxon>
        <taxon>Anguilliformes</taxon>
        <taxon>Anguillidae</taxon>
        <taxon>Anguilla</taxon>
    </lineage>
</organism>
<sequence>MSSEYGVHPTATC</sequence>
<evidence type="ECO:0000313" key="1">
    <source>
        <dbReference type="EMBL" id="JAH48967.1"/>
    </source>
</evidence>
<proteinExistence type="predicted"/>
<reference evidence="1" key="2">
    <citation type="journal article" date="2015" name="Fish Shellfish Immunol.">
        <title>Early steps in the European eel (Anguilla anguilla)-Vibrio vulnificus interaction in the gills: Role of the RtxA13 toxin.</title>
        <authorList>
            <person name="Callol A."/>
            <person name="Pajuelo D."/>
            <person name="Ebbesson L."/>
            <person name="Teles M."/>
            <person name="MacKenzie S."/>
            <person name="Amaro C."/>
        </authorList>
    </citation>
    <scope>NUCLEOTIDE SEQUENCE</scope>
</reference>
<name>A0A0E9T6D3_ANGAN</name>
<accession>A0A0E9T6D3</accession>
<protein>
    <submittedName>
        <fullName evidence="1">Uncharacterized protein</fullName>
    </submittedName>
</protein>